<feature type="transmembrane region" description="Helical" evidence="5">
    <location>
        <begin position="32"/>
        <end position="53"/>
    </location>
</feature>
<gene>
    <name evidence="7" type="ORF">J3492_03365</name>
</gene>
<dbReference type="PANTHER" id="PTHR35008">
    <property type="entry name" value="BLL4482 PROTEIN-RELATED"/>
    <property type="match status" value="1"/>
</dbReference>
<dbReference type="SUPFAM" id="SSF46626">
    <property type="entry name" value="Cytochrome c"/>
    <property type="match status" value="1"/>
</dbReference>
<sequence>MKKRNNKLTKDFGSAVRNVDDKFEPSELQNPVPWPFIAIAVALAIFGGFTLYLDAQATDDGGDEQLAKTVADKDTAPAKVTAADMDEADGDMTAAQGAALFATHCATCHQTNGSGVRGAIPPLDESRYVLAEATAPIAILLRGISGPIEVKGNTYNGRMPSFYATLDDKEIALILTHVRSSWSNAAEAVTAEQVARTRQAFAGNLNQPWQGGFELQSVFGIASVSSDPIQAQTEVTAQHAEDQEVAQ</sequence>
<evidence type="ECO:0000256" key="1">
    <source>
        <dbReference type="ARBA" id="ARBA00022617"/>
    </source>
</evidence>
<dbReference type="InterPro" id="IPR036909">
    <property type="entry name" value="Cyt_c-like_dom_sf"/>
</dbReference>
<keyword evidence="2 4" id="KW-0479">Metal-binding</keyword>
<keyword evidence="5" id="KW-0812">Transmembrane</keyword>
<evidence type="ECO:0000256" key="5">
    <source>
        <dbReference type="SAM" id="Phobius"/>
    </source>
</evidence>
<dbReference type="RefSeq" id="WP_207989890.1">
    <property type="nucleotide sequence ID" value="NZ_JAGBKM010000004.1"/>
</dbReference>
<dbReference type="InterPro" id="IPR051459">
    <property type="entry name" value="Cytochrome_c-type_DH"/>
</dbReference>
<reference evidence="7 8" key="1">
    <citation type="submission" date="2021-03" db="EMBL/GenBank/DDBJ databases">
        <authorList>
            <person name="Shang D.-D."/>
            <person name="Du Z.-J."/>
            <person name="Chen G.-J."/>
        </authorList>
    </citation>
    <scope>NUCLEOTIDE SEQUENCE [LARGE SCALE GENOMIC DNA]</scope>
    <source>
        <strain evidence="7 8">F1192</strain>
    </source>
</reference>
<evidence type="ECO:0000256" key="4">
    <source>
        <dbReference type="PROSITE-ProRule" id="PRU00433"/>
    </source>
</evidence>
<keyword evidence="5" id="KW-1133">Transmembrane helix</keyword>
<organism evidence="7 8">
    <name type="scientific">Psychrobacter coccoides</name>
    <dbReference type="NCBI Taxonomy" id="2818440"/>
    <lineage>
        <taxon>Bacteria</taxon>
        <taxon>Pseudomonadati</taxon>
        <taxon>Pseudomonadota</taxon>
        <taxon>Gammaproteobacteria</taxon>
        <taxon>Moraxellales</taxon>
        <taxon>Moraxellaceae</taxon>
        <taxon>Psychrobacter</taxon>
    </lineage>
</organism>
<evidence type="ECO:0000256" key="2">
    <source>
        <dbReference type="ARBA" id="ARBA00022723"/>
    </source>
</evidence>
<feature type="domain" description="Cytochrome c" evidence="6">
    <location>
        <begin position="92"/>
        <end position="182"/>
    </location>
</feature>
<keyword evidence="3 4" id="KW-0408">Iron</keyword>
<comment type="caution">
    <text evidence="7">The sequence shown here is derived from an EMBL/GenBank/DDBJ whole genome shotgun (WGS) entry which is preliminary data.</text>
</comment>
<dbReference type="Gene3D" id="1.10.760.10">
    <property type="entry name" value="Cytochrome c-like domain"/>
    <property type="match status" value="1"/>
</dbReference>
<evidence type="ECO:0000256" key="3">
    <source>
        <dbReference type="ARBA" id="ARBA00023004"/>
    </source>
</evidence>
<dbReference type="EMBL" id="JAGBKM010000004">
    <property type="protein sequence ID" value="MBO1530252.1"/>
    <property type="molecule type" value="Genomic_DNA"/>
</dbReference>
<accession>A0ABS3NLF4</accession>
<dbReference type="PANTHER" id="PTHR35008:SF8">
    <property type="entry name" value="ALCOHOL DEHYDROGENASE CYTOCHROME C SUBUNIT"/>
    <property type="match status" value="1"/>
</dbReference>
<keyword evidence="8" id="KW-1185">Reference proteome</keyword>
<protein>
    <submittedName>
        <fullName evidence="7">C-type cytochrome</fullName>
    </submittedName>
</protein>
<evidence type="ECO:0000313" key="8">
    <source>
        <dbReference type="Proteomes" id="UP000664554"/>
    </source>
</evidence>
<dbReference type="PROSITE" id="PS51007">
    <property type="entry name" value="CYTC"/>
    <property type="match status" value="1"/>
</dbReference>
<keyword evidence="1 4" id="KW-0349">Heme</keyword>
<dbReference type="Proteomes" id="UP000664554">
    <property type="component" value="Unassembled WGS sequence"/>
</dbReference>
<dbReference type="InterPro" id="IPR009056">
    <property type="entry name" value="Cyt_c-like_dom"/>
</dbReference>
<evidence type="ECO:0000259" key="6">
    <source>
        <dbReference type="PROSITE" id="PS51007"/>
    </source>
</evidence>
<evidence type="ECO:0000313" key="7">
    <source>
        <dbReference type="EMBL" id="MBO1530252.1"/>
    </source>
</evidence>
<dbReference type="Pfam" id="PF00034">
    <property type="entry name" value="Cytochrom_C"/>
    <property type="match status" value="1"/>
</dbReference>
<keyword evidence="5" id="KW-0472">Membrane</keyword>
<name>A0ABS3NLF4_9GAMM</name>
<proteinExistence type="predicted"/>